<accession>A0A6B1D8B5</accession>
<gene>
    <name evidence="2" type="ORF">F4X14_12900</name>
</gene>
<dbReference type="GO" id="GO:0016887">
    <property type="term" value="F:ATP hydrolysis activity"/>
    <property type="evidence" value="ECO:0007669"/>
    <property type="project" value="InterPro"/>
</dbReference>
<dbReference type="Pfam" id="PF13304">
    <property type="entry name" value="AAA_21"/>
    <property type="match status" value="2"/>
</dbReference>
<comment type="caution">
    <text evidence="2">The sequence shown here is derived from an EMBL/GenBank/DDBJ whole genome shotgun (WGS) entry which is preliminary data.</text>
</comment>
<organism evidence="2">
    <name type="scientific">Caldilineaceae bacterium SB0661_bin_32</name>
    <dbReference type="NCBI Taxonomy" id="2605255"/>
    <lineage>
        <taxon>Bacteria</taxon>
        <taxon>Bacillati</taxon>
        <taxon>Chloroflexota</taxon>
        <taxon>Caldilineae</taxon>
        <taxon>Caldilineales</taxon>
        <taxon>Caldilineaceae</taxon>
    </lineage>
</organism>
<dbReference type="InterPro" id="IPR003959">
    <property type="entry name" value="ATPase_AAA_core"/>
</dbReference>
<dbReference type="AlphaFoldDB" id="A0A6B1D8B5"/>
<dbReference type="PANTHER" id="PTHR32182:SF22">
    <property type="entry name" value="ATP-DEPENDENT ENDONUCLEASE, OLD FAMILY-RELATED"/>
    <property type="match status" value="1"/>
</dbReference>
<dbReference type="PANTHER" id="PTHR32182">
    <property type="entry name" value="DNA REPLICATION AND REPAIR PROTEIN RECF"/>
    <property type="match status" value="1"/>
</dbReference>
<dbReference type="GO" id="GO:0000731">
    <property type="term" value="P:DNA synthesis involved in DNA repair"/>
    <property type="evidence" value="ECO:0007669"/>
    <property type="project" value="TreeGrafter"/>
</dbReference>
<proteinExistence type="predicted"/>
<dbReference type="InterPro" id="IPR027417">
    <property type="entry name" value="P-loop_NTPase"/>
</dbReference>
<name>A0A6B1D8B5_9CHLR</name>
<dbReference type="Gene3D" id="3.40.50.300">
    <property type="entry name" value="P-loop containing nucleotide triphosphate hydrolases"/>
    <property type="match status" value="2"/>
</dbReference>
<evidence type="ECO:0000259" key="1">
    <source>
        <dbReference type="Pfam" id="PF13304"/>
    </source>
</evidence>
<feature type="domain" description="ATPase AAA-type core" evidence="1">
    <location>
        <begin position="323"/>
        <end position="404"/>
    </location>
</feature>
<reference evidence="2" key="1">
    <citation type="submission" date="2019-09" db="EMBL/GenBank/DDBJ databases">
        <title>Characterisation of the sponge microbiome using genome-centric metagenomics.</title>
        <authorList>
            <person name="Engelberts J.P."/>
            <person name="Robbins S.J."/>
            <person name="De Goeij J.M."/>
            <person name="Aranda M."/>
            <person name="Bell S.C."/>
            <person name="Webster N.S."/>
        </authorList>
    </citation>
    <scope>NUCLEOTIDE SEQUENCE</scope>
    <source>
        <strain evidence="2">SB0661_bin_32</strain>
    </source>
</reference>
<evidence type="ECO:0000313" key="2">
    <source>
        <dbReference type="EMBL" id="MYC95854.1"/>
    </source>
</evidence>
<sequence length="474" mass="52557">MQSCTSMNCKSVVQAVPRIECRHCMASSDPHTLTAYPIVRCRRRRHNMYGRGRSLSRLQPQTYSYGHRGRSPMSEPILRTLILKRFRSLPAEVVEFDNPTFLVGQNGSGKSNFADAFAFLAEAMASPLQAVLTRRGGFSTVGNRGSARGRPSNMGLSVLLQQPDTDTVEARYGFELSPVGDYGFKVLREQCIVRRTDGPPSWFDRSGPDANWSSNVGSLDPVLESNALALPLVGGDTRFQSVLRFLSRMQICHIEPTALRDMQDPDEGMRLHPDGRNAASVLREIEDAAPENWQTILELLERIVPRTVGVQPKKHDNKLTLEFSQDFGKKELVKFGAFSMSDGTLRVLGMLAAVFQRSSPSLLVIEEPEATIHPGALGSILDVLRHAGRTMQVVVTTHSPDILDAKWIEDRHLRIVQWEKGKTGIGSVSPSVRRALGEHLMGAGELLRANALTPAELFVHEPRQLELFTESALL</sequence>
<feature type="domain" description="ATPase AAA-type core" evidence="1">
    <location>
        <begin position="100"/>
        <end position="181"/>
    </location>
</feature>
<dbReference type="EMBL" id="VXMH01000069">
    <property type="protein sequence ID" value="MYC95854.1"/>
    <property type="molecule type" value="Genomic_DNA"/>
</dbReference>
<dbReference type="SUPFAM" id="SSF52540">
    <property type="entry name" value="P-loop containing nucleoside triphosphate hydrolases"/>
    <property type="match status" value="1"/>
</dbReference>
<dbReference type="GO" id="GO:0005524">
    <property type="term" value="F:ATP binding"/>
    <property type="evidence" value="ECO:0007669"/>
    <property type="project" value="InterPro"/>
</dbReference>
<dbReference type="GO" id="GO:0006302">
    <property type="term" value="P:double-strand break repair"/>
    <property type="evidence" value="ECO:0007669"/>
    <property type="project" value="TreeGrafter"/>
</dbReference>
<protein>
    <submittedName>
        <fullName evidence="2">AAA family ATPase</fullName>
    </submittedName>
</protein>